<evidence type="ECO:0000313" key="1">
    <source>
        <dbReference type="EMBL" id="CAK9021538.1"/>
    </source>
</evidence>
<evidence type="ECO:0000313" key="2">
    <source>
        <dbReference type="Proteomes" id="UP001642484"/>
    </source>
</evidence>
<organism evidence="1 2">
    <name type="scientific">Durusdinium trenchii</name>
    <dbReference type="NCBI Taxonomy" id="1381693"/>
    <lineage>
        <taxon>Eukaryota</taxon>
        <taxon>Sar</taxon>
        <taxon>Alveolata</taxon>
        <taxon>Dinophyceae</taxon>
        <taxon>Suessiales</taxon>
        <taxon>Symbiodiniaceae</taxon>
        <taxon>Durusdinium</taxon>
    </lineage>
</organism>
<keyword evidence="2" id="KW-1185">Reference proteome</keyword>
<sequence>DMNYTNLNHGSYGATPIPVVKALRKWQEVMEHNPDRWFRFDGFCLSRKAQPVAC</sequence>
<dbReference type="Proteomes" id="UP001642484">
    <property type="component" value="Unassembled WGS sequence"/>
</dbReference>
<feature type="non-terminal residue" evidence="1">
    <location>
        <position position="1"/>
    </location>
</feature>
<protein>
    <submittedName>
        <fullName evidence="1">Uncharacterized protein</fullName>
    </submittedName>
</protein>
<reference evidence="1 2" key="1">
    <citation type="submission" date="2024-02" db="EMBL/GenBank/DDBJ databases">
        <authorList>
            <person name="Chen Y."/>
            <person name="Shah S."/>
            <person name="Dougan E. K."/>
            <person name="Thang M."/>
            <person name="Chan C."/>
        </authorList>
    </citation>
    <scope>NUCLEOTIDE SEQUENCE [LARGE SCALE GENOMIC DNA]</scope>
</reference>
<accession>A0ABP0K427</accession>
<dbReference type="EMBL" id="CAXAMN010007435">
    <property type="protein sequence ID" value="CAK9021538.1"/>
    <property type="molecule type" value="Genomic_DNA"/>
</dbReference>
<proteinExistence type="predicted"/>
<comment type="caution">
    <text evidence="1">The sequence shown here is derived from an EMBL/GenBank/DDBJ whole genome shotgun (WGS) entry which is preliminary data.</text>
</comment>
<gene>
    <name evidence="1" type="ORF">CCMP2556_LOCUS14479</name>
</gene>
<name>A0ABP0K427_9DINO</name>